<dbReference type="EMBL" id="OC004677">
    <property type="protein sequence ID" value="CAD7264738.1"/>
    <property type="molecule type" value="Genomic_DNA"/>
</dbReference>
<evidence type="ECO:0000256" key="1">
    <source>
        <dbReference type="ARBA" id="ARBA00023157"/>
    </source>
</evidence>
<dbReference type="InterPro" id="IPR013783">
    <property type="entry name" value="Ig-like_fold"/>
</dbReference>
<proteinExistence type="predicted"/>
<dbReference type="PANTHER" id="PTHR21261">
    <property type="entry name" value="BEAT PROTEIN"/>
    <property type="match status" value="1"/>
</dbReference>
<dbReference type="Gene3D" id="2.60.40.10">
    <property type="entry name" value="Immunoglobulins"/>
    <property type="match status" value="1"/>
</dbReference>
<dbReference type="FunFam" id="2.60.40.10:FF:001634">
    <property type="entry name" value="Beat-IIIc, isoform B"/>
    <property type="match status" value="1"/>
</dbReference>
<organism evidence="4">
    <name type="scientific">Timema shepardi</name>
    <name type="common">Walking stick</name>
    <dbReference type="NCBI Taxonomy" id="629360"/>
    <lineage>
        <taxon>Eukaryota</taxon>
        <taxon>Metazoa</taxon>
        <taxon>Ecdysozoa</taxon>
        <taxon>Arthropoda</taxon>
        <taxon>Hexapoda</taxon>
        <taxon>Insecta</taxon>
        <taxon>Pterygota</taxon>
        <taxon>Neoptera</taxon>
        <taxon>Polyneoptera</taxon>
        <taxon>Phasmatodea</taxon>
        <taxon>Timematodea</taxon>
        <taxon>Timematoidea</taxon>
        <taxon>Timematidae</taxon>
        <taxon>Timema</taxon>
    </lineage>
</organism>
<dbReference type="GO" id="GO:0008045">
    <property type="term" value="P:motor neuron axon guidance"/>
    <property type="evidence" value="ECO:0007669"/>
    <property type="project" value="TreeGrafter"/>
</dbReference>
<dbReference type="PANTHER" id="PTHR21261:SF15">
    <property type="entry name" value="BEATEN PATH IIIA, ISOFORM D-RELATED"/>
    <property type="match status" value="1"/>
</dbReference>
<gene>
    <name evidence="4" type="ORF">TSIB3V08_LOCUS8786</name>
</gene>
<dbReference type="AlphaFoldDB" id="A0A7R9G3Y7"/>
<sequence length="398" mass="44390">MLLLKSLLSVWILDLIWLKSSFPSFLQASKGVLHLLKLTPFEVRLFAFNLLLCLLRVPIRLTSLGGTPPPSQPHQQCLDKDQGQGRLYKTNMVYLPSPCTGPSAGPRMLVLGVTDHSLPDEGPRISGGRPRYQVGDMVRVNCTSGRSKPAAQLVWFINGQQADSSFLRGPDILQNGREDLETSVLGLEFRVMPKHFKRGDMKLKCLATIATVYWRSNEESVEGDRPQRTPVLESRETVPPSQSRADRVQGQYSGGVMRRVGREKVQGQYSGGVMRRVGREKVQVLCKVLADSLGPVMWNQHGVSDAATELPSVGGVRYYRIPHDSAWVCRFYRCHSKGLISPECASLGPPGDLTSVPTPWYSTLIHLELLILFLCWNIVRSLSIQQSVLNNYAELKLL</sequence>
<evidence type="ECO:0000259" key="3">
    <source>
        <dbReference type="Pfam" id="PF08205"/>
    </source>
</evidence>
<accession>A0A7R9G3Y7</accession>
<protein>
    <recommendedName>
        <fullName evidence="3">CD80-like immunoglobulin C2-set domain-containing protein</fullName>
    </recommendedName>
</protein>
<dbReference type="InterPro" id="IPR013162">
    <property type="entry name" value="CD80_C2-set"/>
</dbReference>
<dbReference type="Pfam" id="PF08205">
    <property type="entry name" value="C2-set_2"/>
    <property type="match status" value="1"/>
</dbReference>
<feature type="domain" description="CD80-like immunoglobulin C2-set" evidence="3">
    <location>
        <begin position="135"/>
        <end position="205"/>
    </location>
</feature>
<feature type="region of interest" description="Disordered" evidence="2">
    <location>
        <begin position="217"/>
        <end position="248"/>
    </location>
</feature>
<evidence type="ECO:0000256" key="2">
    <source>
        <dbReference type="SAM" id="MobiDB-lite"/>
    </source>
</evidence>
<name>A0A7R9G3Y7_TIMSH</name>
<reference evidence="4" key="1">
    <citation type="submission" date="2020-11" db="EMBL/GenBank/DDBJ databases">
        <authorList>
            <person name="Tran Van P."/>
        </authorList>
    </citation>
    <scope>NUCLEOTIDE SEQUENCE</scope>
</reference>
<feature type="compositionally biased region" description="Basic and acidic residues" evidence="2">
    <location>
        <begin position="217"/>
        <end position="227"/>
    </location>
</feature>
<evidence type="ECO:0000313" key="4">
    <source>
        <dbReference type="EMBL" id="CAD7264738.1"/>
    </source>
</evidence>
<keyword evidence="1" id="KW-1015">Disulfide bond</keyword>